<keyword evidence="6" id="KW-0597">Phosphoprotein</keyword>
<name>A0A803TS53_ANOCA</name>
<keyword evidence="11" id="KW-0677">Repeat</keyword>
<evidence type="ECO:0000256" key="16">
    <source>
        <dbReference type="ARBA" id="ARBA00023157"/>
    </source>
</evidence>
<protein>
    <recommendedName>
        <fullName evidence="19">Galectin</fullName>
    </recommendedName>
</protein>
<dbReference type="PANTHER" id="PTHR11346">
    <property type="entry name" value="GALECTIN"/>
    <property type="match status" value="1"/>
</dbReference>
<keyword evidence="14" id="KW-0389">IgE-binding protein</keyword>
<dbReference type="InterPro" id="IPR001079">
    <property type="entry name" value="Galectin_CRD"/>
</dbReference>
<keyword evidence="15" id="KW-0007">Acetylation</keyword>
<accession>A0A803TS53</accession>
<evidence type="ECO:0000256" key="17">
    <source>
        <dbReference type="ARBA" id="ARBA00023187"/>
    </source>
</evidence>
<keyword evidence="17" id="KW-0508">mRNA splicing</keyword>
<keyword evidence="16" id="KW-1015">Disulfide bond</keyword>
<evidence type="ECO:0000256" key="10">
    <source>
        <dbReference type="ARBA" id="ARBA00022734"/>
    </source>
</evidence>
<feature type="domain" description="Galectin" evidence="20">
    <location>
        <begin position="1"/>
        <end position="120"/>
    </location>
</feature>
<dbReference type="SMART" id="SM00276">
    <property type="entry name" value="GLECT"/>
    <property type="match status" value="1"/>
</dbReference>
<evidence type="ECO:0000256" key="12">
    <source>
        <dbReference type="ARBA" id="ARBA00022782"/>
    </source>
</evidence>
<evidence type="ECO:0000256" key="7">
    <source>
        <dbReference type="ARBA" id="ARBA00022588"/>
    </source>
</evidence>
<dbReference type="Bgee" id="ENSACAG00000008176">
    <property type="expression patterns" value="Expressed in liver and 9 other cell types or tissues"/>
</dbReference>
<dbReference type="GO" id="GO:0006397">
    <property type="term" value="P:mRNA processing"/>
    <property type="evidence" value="ECO:0007669"/>
    <property type="project" value="UniProtKB-KW"/>
</dbReference>
<dbReference type="Ensembl" id="ENSACAT00000057341.1">
    <property type="protein sequence ID" value="ENSACAP00000038043.1"/>
    <property type="gene ID" value="ENSACAG00000008176.4"/>
</dbReference>
<proteinExistence type="predicted"/>
<evidence type="ECO:0000313" key="21">
    <source>
        <dbReference type="Ensembl" id="ENSACAP00000038043.1"/>
    </source>
</evidence>
<dbReference type="GeneTree" id="ENSGT00940000155727"/>
<evidence type="ECO:0000256" key="13">
    <source>
        <dbReference type="ARBA" id="ARBA00022859"/>
    </source>
</evidence>
<keyword evidence="9" id="KW-0747">Spliceosome</keyword>
<dbReference type="GO" id="GO:0019863">
    <property type="term" value="F:IgE binding"/>
    <property type="evidence" value="ECO:0007669"/>
    <property type="project" value="UniProtKB-KW"/>
</dbReference>
<dbReference type="GO" id="GO:0005737">
    <property type="term" value="C:cytoplasm"/>
    <property type="evidence" value="ECO:0007669"/>
    <property type="project" value="UniProtKB-SubCell"/>
</dbReference>
<keyword evidence="18" id="KW-0539">Nucleus</keyword>
<dbReference type="CDD" id="cd00070">
    <property type="entry name" value="GLECT"/>
    <property type="match status" value="1"/>
</dbReference>
<evidence type="ECO:0000256" key="2">
    <source>
        <dbReference type="ARBA" id="ARBA00004496"/>
    </source>
</evidence>
<evidence type="ECO:0000259" key="20">
    <source>
        <dbReference type="PROSITE" id="PS51304"/>
    </source>
</evidence>
<keyword evidence="5" id="KW-0964">Secreted</keyword>
<evidence type="ECO:0000256" key="9">
    <source>
        <dbReference type="ARBA" id="ARBA00022728"/>
    </source>
</evidence>
<dbReference type="GO" id="GO:0005576">
    <property type="term" value="C:extracellular region"/>
    <property type="evidence" value="ECO:0007669"/>
    <property type="project" value="UniProtKB-SubCell"/>
</dbReference>
<keyword evidence="13" id="KW-0391">Immunity</keyword>
<evidence type="ECO:0000256" key="5">
    <source>
        <dbReference type="ARBA" id="ARBA00022525"/>
    </source>
</evidence>
<dbReference type="Proteomes" id="UP000001646">
    <property type="component" value="Unplaced"/>
</dbReference>
<dbReference type="SMART" id="SM00908">
    <property type="entry name" value="Gal-bind_lectin"/>
    <property type="match status" value="1"/>
</dbReference>
<dbReference type="GO" id="GO:0030154">
    <property type="term" value="P:cell differentiation"/>
    <property type="evidence" value="ECO:0007669"/>
    <property type="project" value="UniProtKB-KW"/>
</dbReference>
<dbReference type="Pfam" id="PF00337">
    <property type="entry name" value="Gal-bind_lectin"/>
    <property type="match status" value="1"/>
</dbReference>
<keyword evidence="22" id="KW-1185">Reference proteome</keyword>
<reference evidence="21" key="2">
    <citation type="submission" date="2025-08" db="UniProtKB">
        <authorList>
            <consortium name="Ensembl"/>
        </authorList>
    </citation>
    <scope>IDENTIFICATION</scope>
</reference>
<dbReference type="SUPFAM" id="SSF49899">
    <property type="entry name" value="Concanavalin A-like lectins/glucanases"/>
    <property type="match status" value="1"/>
</dbReference>
<dbReference type="GO" id="GO:0045087">
    <property type="term" value="P:innate immune response"/>
    <property type="evidence" value="ECO:0007669"/>
    <property type="project" value="UniProtKB-KW"/>
</dbReference>
<sequence length="132" mass="15020">MVLVSGSVQRSCKRFQIDFQCGSAPSPRPDVAFHFNARFDESCMVGNSFERGNWQHEQRKQDMPFRKGHPFEIRFLVTNGSFKVAVDGRHVFEFIHRIPLYRVEAISVSGGIEVASINFQGPVRSRLFGGRS</sequence>
<dbReference type="FunFam" id="2.60.120.200:FF:000124">
    <property type="entry name" value="Galectin-4"/>
    <property type="match status" value="1"/>
</dbReference>
<dbReference type="PANTHER" id="PTHR11346:SF26">
    <property type="entry name" value="GALECTIN-3"/>
    <property type="match status" value="1"/>
</dbReference>
<dbReference type="AlphaFoldDB" id="A0A803TS53"/>
<evidence type="ECO:0000256" key="18">
    <source>
        <dbReference type="ARBA" id="ARBA00023242"/>
    </source>
</evidence>
<evidence type="ECO:0000256" key="19">
    <source>
        <dbReference type="RuleBase" id="RU102079"/>
    </source>
</evidence>
<evidence type="ECO:0000256" key="14">
    <source>
        <dbReference type="ARBA" id="ARBA00022972"/>
    </source>
</evidence>
<reference evidence="21" key="1">
    <citation type="submission" date="2009-12" db="EMBL/GenBank/DDBJ databases">
        <title>The Genome Sequence of Anolis carolinensis (Green Anole Lizard).</title>
        <authorList>
            <consortium name="The Genome Sequencing Platform"/>
            <person name="Di Palma F."/>
            <person name="Alfoldi J."/>
            <person name="Heiman D."/>
            <person name="Young S."/>
            <person name="Grabherr M."/>
            <person name="Johnson J."/>
            <person name="Lander E.S."/>
            <person name="Lindblad-Toh K."/>
        </authorList>
    </citation>
    <scope>NUCLEOTIDE SEQUENCE [LARGE SCALE GENOMIC DNA]</scope>
    <source>
        <strain evidence="21">JBL SC #1</strain>
    </source>
</reference>
<keyword evidence="12" id="KW-0221">Differentiation</keyword>
<dbReference type="Gene3D" id="2.60.120.200">
    <property type="match status" value="1"/>
</dbReference>
<keyword evidence="4" id="KW-0963">Cytoplasm</keyword>
<reference evidence="21" key="3">
    <citation type="submission" date="2025-09" db="UniProtKB">
        <authorList>
            <consortium name="Ensembl"/>
        </authorList>
    </citation>
    <scope>IDENTIFICATION</scope>
</reference>
<dbReference type="InterPro" id="IPR044156">
    <property type="entry name" value="Galectin-like"/>
</dbReference>
<evidence type="ECO:0000256" key="8">
    <source>
        <dbReference type="ARBA" id="ARBA00022664"/>
    </source>
</evidence>
<dbReference type="InterPro" id="IPR013320">
    <property type="entry name" value="ConA-like_dom_sf"/>
</dbReference>
<keyword evidence="7" id="KW-0399">Innate immunity</keyword>
<evidence type="ECO:0000256" key="15">
    <source>
        <dbReference type="ARBA" id="ARBA00022990"/>
    </source>
</evidence>
<dbReference type="GO" id="GO:0030246">
    <property type="term" value="F:carbohydrate binding"/>
    <property type="evidence" value="ECO:0007669"/>
    <property type="project" value="UniProtKB-UniRule"/>
</dbReference>
<evidence type="ECO:0000256" key="1">
    <source>
        <dbReference type="ARBA" id="ARBA00004123"/>
    </source>
</evidence>
<dbReference type="GO" id="GO:0008380">
    <property type="term" value="P:RNA splicing"/>
    <property type="evidence" value="ECO:0007669"/>
    <property type="project" value="UniProtKB-KW"/>
</dbReference>
<dbReference type="PROSITE" id="PS51304">
    <property type="entry name" value="GALECTIN"/>
    <property type="match status" value="1"/>
</dbReference>
<keyword evidence="8" id="KW-0507">mRNA processing</keyword>
<dbReference type="GO" id="GO:0005681">
    <property type="term" value="C:spliceosomal complex"/>
    <property type="evidence" value="ECO:0007669"/>
    <property type="project" value="UniProtKB-KW"/>
</dbReference>
<evidence type="ECO:0000256" key="6">
    <source>
        <dbReference type="ARBA" id="ARBA00022553"/>
    </source>
</evidence>
<keyword evidence="10 19" id="KW-0430">Lectin</keyword>
<evidence type="ECO:0000313" key="22">
    <source>
        <dbReference type="Proteomes" id="UP000001646"/>
    </source>
</evidence>
<comment type="subcellular location">
    <subcellularLocation>
        <location evidence="2">Cytoplasm</location>
    </subcellularLocation>
    <subcellularLocation>
        <location evidence="1">Nucleus</location>
    </subcellularLocation>
    <subcellularLocation>
        <location evidence="3">Secreted</location>
    </subcellularLocation>
</comment>
<evidence type="ECO:0000256" key="4">
    <source>
        <dbReference type="ARBA" id="ARBA00022490"/>
    </source>
</evidence>
<evidence type="ECO:0000256" key="11">
    <source>
        <dbReference type="ARBA" id="ARBA00022737"/>
    </source>
</evidence>
<evidence type="ECO:0000256" key="3">
    <source>
        <dbReference type="ARBA" id="ARBA00004613"/>
    </source>
</evidence>
<organism evidence="21 22">
    <name type="scientific">Anolis carolinensis</name>
    <name type="common">Green anole</name>
    <name type="synonym">American chameleon</name>
    <dbReference type="NCBI Taxonomy" id="28377"/>
    <lineage>
        <taxon>Eukaryota</taxon>
        <taxon>Metazoa</taxon>
        <taxon>Chordata</taxon>
        <taxon>Craniata</taxon>
        <taxon>Vertebrata</taxon>
        <taxon>Euteleostomi</taxon>
        <taxon>Lepidosauria</taxon>
        <taxon>Squamata</taxon>
        <taxon>Bifurcata</taxon>
        <taxon>Unidentata</taxon>
        <taxon>Episquamata</taxon>
        <taxon>Toxicofera</taxon>
        <taxon>Iguania</taxon>
        <taxon>Dactyloidae</taxon>
        <taxon>Anolis</taxon>
    </lineage>
</organism>